<accession>A0A4Z1FMY9</accession>
<evidence type="ECO:0000313" key="3">
    <source>
        <dbReference type="Proteomes" id="UP000297910"/>
    </source>
</evidence>
<feature type="compositionally biased region" description="Polar residues" evidence="1">
    <location>
        <begin position="18"/>
        <end position="34"/>
    </location>
</feature>
<feature type="compositionally biased region" description="Acidic residues" evidence="1">
    <location>
        <begin position="166"/>
        <end position="180"/>
    </location>
</feature>
<comment type="caution">
    <text evidence="2">The sequence shown here is derived from an EMBL/GenBank/DDBJ whole genome shotgun (WGS) entry which is preliminary data.</text>
</comment>
<name>A0A4Z1FMY9_9HELO</name>
<gene>
    <name evidence="2" type="ORF">BPAE_0094g00170</name>
</gene>
<dbReference type="Proteomes" id="UP000297910">
    <property type="component" value="Unassembled WGS sequence"/>
</dbReference>
<proteinExistence type="predicted"/>
<organism evidence="2 3">
    <name type="scientific">Botrytis paeoniae</name>
    <dbReference type="NCBI Taxonomy" id="278948"/>
    <lineage>
        <taxon>Eukaryota</taxon>
        <taxon>Fungi</taxon>
        <taxon>Dikarya</taxon>
        <taxon>Ascomycota</taxon>
        <taxon>Pezizomycotina</taxon>
        <taxon>Leotiomycetes</taxon>
        <taxon>Helotiales</taxon>
        <taxon>Sclerotiniaceae</taxon>
        <taxon>Botrytis</taxon>
    </lineage>
</organism>
<reference evidence="2 3" key="1">
    <citation type="submission" date="2017-12" db="EMBL/GenBank/DDBJ databases">
        <title>Comparative genomics of Botrytis spp.</title>
        <authorList>
            <person name="Valero-Jimenez C.A."/>
            <person name="Tapia P."/>
            <person name="Veloso J."/>
            <person name="Silva-Moreno E."/>
            <person name="Staats M."/>
            <person name="Valdes J.H."/>
            <person name="Van Kan J.A.L."/>
        </authorList>
    </citation>
    <scope>NUCLEOTIDE SEQUENCE [LARGE SCALE GENOMIC DNA]</scope>
    <source>
        <strain evidence="2 3">Bp0003</strain>
    </source>
</reference>
<protein>
    <submittedName>
        <fullName evidence="2">Uncharacterized protein</fullName>
    </submittedName>
</protein>
<keyword evidence="3" id="KW-1185">Reference proteome</keyword>
<dbReference type="EMBL" id="PQXI01000094">
    <property type="protein sequence ID" value="TGO24808.1"/>
    <property type="molecule type" value="Genomic_DNA"/>
</dbReference>
<evidence type="ECO:0000313" key="2">
    <source>
        <dbReference type="EMBL" id="TGO24808.1"/>
    </source>
</evidence>
<feature type="region of interest" description="Disordered" evidence="1">
    <location>
        <begin position="1"/>
        <end position="63"/>
    </location>
</feature>
<feature type="region of interest" description="Disordered" evidence="1">
    <location>
        <begin position="159"/>
        <end position="226"/>
    </location>
</feature>
<sequence length="226" mass="26192">MINDRRNNRQVGNNNQRSSLNNYRSYGNQNNRGQQFPPRSENLNGNGQNHDRITGSHPSYQNFLSTNGQGQFHENPDHNVLGNYHQFGQNPQPFQGYWNNFGLYNGSQYNGLPPNEGKAFMPQHLKYTSKFEEEVHQSLEIRGRQLVSVEFQPILPASLSNRDTIPEDSDPDDEEIELEVEQGHTKCGKKSPYVRDGFINYNQIVEENEEYNDEHHDYNDDPFSDN</sequence>
<dbReference type="AlphaFoldDB" id="A0A4Z1FMY9"/>
<evidence type="ECO:0000256" key="1">
    <source>
        <dbReference type="SAM" id="MobiDB-lite"/>
    </source>
</evidence>